<proteinExistence type="predicted"/>
<name>A0A8T0EEN1_ARGBR</name>
<dbReference type="EMBL" id="JABXBU010002228">
    <property type="protein sequence ID" value="KAF8769898.1"/>
    <property type="molecule type" value="Genomic_DNA"/>
</dbReference>
<dbReference type="AlphaFoldDB" id="A0A8T0EEN1"/>
<dbReference type="InterPro" id="IPR001680">
    <property type="entry name" value="WD40_rpt"/>
</dbReference>
<organism evidence="1 2">
    <name type="scientific">Argiope bruennichi</name>
    <name type="common">Wasp spider</name>
    <name type="synonym">Aranea bruennichi</name>
    <dbReference type="NCBI Taxonomy" id="94029"/>
    <lineage>
        <taxon>Eukaryota</taxon>
        <taxon>Metazoa</taxon>
        <taxon>Ecdysozoa</taxon>
        <taxon>Arthropoda</taxon>
        <taxon>Chelicerata</taxon>
        <taxon>Arachnida</taxon>
        <taxon>Araneae</taxon>
        <taxon>Araneomorphae</taxon>
        <taxon>Entelegynae</taxon>
        <taxon>Araneoidea</taxon>
        <taxon>Araneidae</taxon>
        <taxon>Argiope</taxon>
    </lineage>
</organism>
<reference evidence="1" key="2">
    <citation type="submission" date="2020-06" db="EMBL/GenBank/DDBJ databases">
        <authorList>
            <person name="Sheffer M."/>
        </authorList>
    </citation>
    <scope>NUCLEOTIDE SEQUENCE</scope>
</reference>
<dbReference type="InterPro" id="IPR052778">
    <property type="entry name" value="Centrosome-WD_assoc"/>
</dbReference>
<comment type="caution">
    <text evidence="1">The sequence shown here is derived from an EMBL/GenBank/DDBJ whole genome shotgun (WGS) entry which is preliminary data.</text>
</comment>
<dbReference type="GO" id="GO:1990811">
    <property type="term" value="C:MWP complex"/>
    <property type="evidence" value="ECO:0007669"/>
    <property type="project" value="TreeGrafter"/>
</dbReference>
<dbReference type="InterPro" id="IPR015943">
    <property type="entry name" value="WD40/YVTN_repeat-like_dom_sf"/>
</dbReference>
<accession>A0A8T0EEN1</accession>
<evidence type="ECO:0000313" key="2">
    <source>
        <dbReference type="Proteomes" id="UP000807504"/>
    </source>
</evidence>
<dbReference type="InterPro" id="IPR011047">
    <property type="entry name" value="Quinoprotein_ADH-like_sf"/>
</dbReference>
<evidence type="ECO:0000313" key="1">
    <source>
        <dbReference type="EMBL" id="KAF8769898.1"/>
    </source>
</evidence>
<sequence length="469" mass="53542">MECRYRQKSQLQSTIFSDLIEQNADVKSYFSPNGLNFGYTIQCQLILLDVKSQKIVQKFICDYPVDCFEWSPDSELVYCCMKKQGSIQVWSLINPAWRCKIMENPLAIAEVYWAPDSRHLLVINEFHLKITVWSFVSTTTAIIENPKPIKNCICFSYCERYLAVTERKKCEDCISIYTCDTYEILKFFPVETKDLSGIYFSPSDLILGVLEAYTEEPKVAFYSIDGRILGKYVRSSMFGFTTFSWNPDGKLIAIGDYFGMITILNSSNYEEIFSYQENESIDCEKTTVYKINPKSVEHEASGDVSSTLELFEVRKGKPFVLATLGNLSEKNKCKPAKCGIKTLGFSHCGNYLLSLNGSFPKVLFVFDINTLMLSSVILHHHKIKDVSWHPRKSLLAICCSSRNVNLWMPTCCVSLWSPFRDECPIFSAEWCSREDCLLLNGKNFSAILYLPNVDLSLSRSGSSTKDINF</sequence>
<gene>
    <name evidence="1" type="ORF">HNY73_017493</name>
</gene>
<dbReference type="PANTHER" id="PTHR16220">
    <property type="entry name" value="WD REPEAT PROTEIN 8-RELATED"/>
    <property type="match status" value="1"/>
</dbReference>
<keyword evidence="2" id="KW-1185">Reference proteome</keyword>
<dbReference type="Gene3D" id="2.130.10.10">
    <property type="entry name" value="YVTN repeat-like/Quinoprotein amine dehydrogenase"/>
    <property type="match status" value="2"/>
</dbReference>
<dbReference type="Proteomes" id="UP000807504">
    <property type="component" value="Unassembled WGS sequence"/>
</dbReference>
<reference evidence="1" key="1">
    <citation type="journal article" date="2020" name="bioRxiv">
        <title>Chromosome-level reference genome of the European wasp spider Argiope bruennichi: a resource for studies on range expansion and evolutionary adaptation.</title>
        <authorList>
            <person name="Sheffer M.M."/>
            <person name="Hoppe A."/>
            <person name="Krehenwinkel H."/>
            <person name="Uhl G."/>
            <person name="Kuss A.W."/>
            <person name="Jensen L."/>
            <person name="Jensen C."/>
            <person name="Gillespie R.G."/>
            <person name="Hoff K.J."/>
            <person name="Prost S."/>
        </authorList>
    </citation>
    <scope>NUCLEOTIDE SEQUENCE</scope>
</reference>
<protein>
    <submittedName>
        <fullName evidence="1">WD repeat-containing protein WRAP73</fullName>
    </submittedName>
</protein>
<dbReference type="SMART" id="SM00320">
    <property type="entry name" value="WD40"/>
    <property type="match status" value="2"/>
</dbReference>
<dbReference type="GO" id="GO:0005815">
    <property type="term" value="C:microtubule organizing center"/>
    <property type="evidence" value="ECO:0007669"/>
    <property type="project" value="TreeGrafter"/>
</dbReference>
<dbReference type="PANTHER" id="PTHR16220:SF0">
    <property type="entry name" value="WD REPEAT-CONTAINING PROTEIN WRAP73"/>
    <property type="match status" value="1"/>
</dbReference>
<dbReference type="SUPFAM" id="SSF50998">
    <property type="entry name" value="Quinoprotein alcohol dehydrogenase-like"/>
    <property type="match status" value="1"/>
</dbReference>
<dbReference type="Pfam" id="PF00400">
    <property type="entry name" value="WD40"/>
    <property type="match status" value="1"/>
</dbReference>